<dbReference type="PANTHER" id="PTHR43065:SF46">
    <property type="entry name" value="C4-DICARBOXYLATE TRANSPORT SENSOR PROTEIN DCTB"/>
    <property type="match status" value="1"/>
</dbReference>
<feature type="transmembrane region" description="Helical" evidence="8">
    <location>
        <begin position="154"/>
        <end position="175"/>
    </location>
</feature>
<evidence type="ECO:0000259" key="9">
    <source>
        <dbReference type="PROSITE" id="PS50109"/>
    </source>
</evidence>
<name>A0A4U0F7J2_9BACL</name>
<dbReference type="InterPro" id="IPR004358">
    <property type="entry name" value="Sig_transdc_His_kin-like_C"/>
</dbReference>
<dbReference type="InterPro" id="IPR005467">
    <property type="entry name" value="His_kinase_dom"/>
</dbReference>
<comment type="catalytic activity">
    <reaction evidence="1">
        <text>ATP + protein L-histidine = ADP + protein N-phospho-L-histidine.</text>
        <dbReference type="EC" id="2.7.13.3"/>
    </reaction>
</comment>
<evidence type="ECO:0000256" key="7">
    <source>
        <dbReference type="ARBA" id="ARBA00023012"/>
    </source>
</evidence>
<evidence type="ECO:0000256" key="1">
    <source>
        <dbReference type="ARBA" id="ARBA00000085"/>
    </source>
</evidence>
<dbReference type="GO" id="GO:0005524">
    <property type="term" value="F:ATP binding"/>
    <property type="evidence" value="ECO:0007669"/>
    <property type="project" value="UniProtKB-KW"/>
</dbReference>
<evidence type="ECO:0000256" key="3">
    <source>
        <dbReference type="ARBA" id="ARBA00022679"/>
    </source>
</evidence>
<reference evidence="10 11" key="1">
    <citation type="submission" date="2019-04" db="EMBL/GenBank/DDBJ databases">
        <title>Cohnella sp. nov., isolated from soil.</title>
        <authorList>
            <person name="Kim W."/>
        </authorList>
    </citation>
    <scope>NUCLEOTIDE SEQUENCE [LARGE SCALE GENOMIC DNA]</scope>
    <source>
        <strain evidence="10 11">CAU 1483</strain>
    </source>
</reference>
<evidence type="ECO:0000256" key="4">
    <source>
        <dbReference type="ARBA" id="ARBA00022741"/>
    </source>
</evidence>
<keyword evidence="8" id="KW-0812">Transmembrane</keyword>
<dbReference type="GO" id="GO:0004673">
    <property type="term" value="F:protein histidine kinase activity"/>
    <property type="evidence" value="ECO:0007669"/>
    <property type="project" value="UniProtKB-EC"/>
</dbReference>
<dbReference type="PANTHER" id="PTHR43065">
    <property type="entry name" value="SENSOR HISTIDINE KINASE"/>
    <property type="match status" value="1"/>
</dbReference>
<evidence type="ECO:0000256" key="6">
    <source>
        <dbReference type="ARBA" id="ARBA00022840"/>
    </source>
</evidence>
<dbReference type="GO" id="GO:0000160">
    <property type="term" value="P:phosphorelay signal transduction system"/>
    <property type="evidence" value="ECO:0007669"/>
    <property type="project" value="UniProtKB-KW"/>
</dbReference>
<proteinExistence type="predicted"/>
<evidence type="ECO:0000256" key="5">
    <source>
        <dbReference type="ARBA" id="ARBA00022777"/>
    </source>
</evidence>
<keyword evidence="8" id="KW-0472">Membrane</keyword>
<keyword evidence="11" id="KW-1185">Reference proteome</keyword>
<dbReference type="SMART" id="SM00387">
    <property type="entry name" value="HATPase_c"/>
    <property type="match status" value="1"/>
</dbReference>
<feature type="domain" description="Histidine kinase" evidence="9">
    <location>
        <begin position="316"/>
        <end position="424"/>
    </location>
</feature>
<dbReference type="Gene3D" id="3.30.565.10">
    <property type="entry name" value="Histidine kinase-like ATPase, C-terminal domain"/>
    <property type="match status" value="1"/>
</dbReference>
<keyword evidence="8" id="KW-1133">Transmembrane helix</keyword>
<comment type="caution">
    <text evidence="10">The sequence shown here is derived from an EMBL/GenBank/DDBJ whole genome shotgun (WGS) entry which is preliminary data.</text>
</comment>
<dbReference type="Proteomes" id="UP000309673">
    <property type="component" value="Unassembled WGS sequence"/>
</dbReference>
<organism evidence="10 11">
    <name type="scientific">Cohnella pontilimi</name>
    <dbReference type="NCBI Taxonomy" id="2564100"/>
    <lineage>
        <taxon>Bacteria</taxon>
        <taxon>Bacillati</taxon>
        <taxon>Bacillota</taxon>
        <taxon>Bacilli</taxon>
        <taxon>Bacillales</taxon>
        <taxon>Paenibacillaceae</taxon>
        <taxon>Cohnella</taxon>
    </lineage>
</organism>
<dbReference type="EMBL" id="SUPK01000008">
    <property type="protein sequence ID" value="TJY40643.1"/>
    <property type="molecule type" value="Genomic_DNA"/>
</dbReference>
<evidence type="ECO:0000313" key="11">
    <source>
        <dbReference type="Proteomes" id="UP000309673"/>
    </source>
</evidence>
<dbReference type="PRINTS" id="PR00344">
    <property type="entry name" value="BCTRLSENSOR"/>
</dbReference>
<sequence>MWRMIWGDSRWQMFVIALVTAAAGELKVTPFHEESFRIALGSITFLFLLLFSRSLSHVRIGLLTGIVVLLFRMLQDLLFGTGIALDVSLLNHLPASFFYILYGAGMSLIRRRLDDFNPLRVGALVAAIDFVSNSTELLIRKLPAYPIAFWTSEWLYLLVIAVVRSYFVIGLYSTLSLRQLQLVHAEQNKRMEQMLSIGAGLYGEVFYLKKSIEATEGIMAKSYKLYQQLKGSDLKEQSNQALRIAQEIHEVKKDSQRILAGLIKLFDKEIAVDLRLSELMDHAVRANEKYSEMLGKEVVFRRDSDVDFPVMHEIPLLTMLNNLLANAVEAIDGNGVVMIRVYQTSGDDTVFQITDSGHGIPEEERPLIFKPGFTTKFDKLGSASTGIGLSHVRDIVDYFGGIIHVDTGLGGKGSAFEIRLPTRSIRLEE</sequence>
<evidence type="ECO:0000313" key="10">
    <source>
        <dbReference type="EMBL" id="TJY40643.1"/>
    </source>
</evidence>
<evidence type="ECO:0000256" key="2">
    <source>
        <dbReference type="ARBA" id="ARBA00012438"/>
    </source>
</evidence>
<evidence type="ECO:0000256" key="8">
    <source>
        <dbReference type="SAM" id="Phobius"/>
    </source>
</evidence>
<feature type="transmembrane region" description="Helical" evidence="8">
    <location>
        <begin position="89"/>
        <end position="109"/>
    </location>
</feature>
<keyword evidence="7" id="KW-0902">Two-component regulatory system</keyword>
<dbReference type="SUPFAM" id="SSF55874">
    <property type="entry name" value="ATPase domain of HSP90 chaperone/DNA topoisomerase II/histidine kinase"/>
    <property type="match status" value="1"/>
</dbReference>
<protein>
    <recommendedName>
        <fullName evidence="2">histidine kinase</fullName>
        <ecNumber evidence="2">2.7.13.3</ecNumber>
    </recommendedName>
</protein>
<dbReference type="InterPro" id="IPR036890">
    <property type="entry name" value="HATPase_C_sf"/>
</dbReference>
<keyword evidence="4" id="KW-0547">Nucleotide-binding</keyword>
<dbReference type="Pfam" id="PF02518">
    <property type="entry name" value="HATPase_c"/>
    <property type="match status" value="1"/>
</dbReference>
<accession>A0A4U0F7J2</accession>
<dbReference type="AlphaFoldDB" id="A0A4U0F7J2"/>
<keyword evidence="5 10" id="KW-0418">Kinase</keyword>
<dbReference type="EC" id="2.7.13.3" evidence="2"/>
<dbReference type="OrthoDB" id="1674512at2"/>
<dbReference type="PROSITE" id="PS50109">
    <property type="entry name" value="HIS_KIN"/>
    <property type="match status" value="1"/>
</dbReference>
<keyword evidence="6" id="KW-0067">ATP-binding</keyword>
<gene>
    <name evidence="10" type="ORF">E5161_15910</name>
</gene>
<keyword evidence="3" id="KW-0808">Transferase</keyword>
<dbReference type="InterPro" id="IPR003594">
    <property type="entry name" value="HATPase_dom"/>
</dbReference>